<dbReference type="Proteomes" id="UP000093412">
    <property type="component" value="Unassembled WGS sequence"/>
</dbReference>
<dbReference type="STRING" id="43678.OJAG_29000"/>
<feature type="transmembrane region" description="Helical" evidence="2">
    <location>
        <begin position="119"/>
        <end position="136"/>
    </location>
</feature>
<accession>A0A163QMS4</accession>
<evidence type="ECO:0000313" key="4">
    <source>
        <dbReference type="EMBL" id="OCI29605.1"/>
    </source>
</evidence>
<proteinExistence type="predicted"/>
<evidence type="ECO:0000313" key="5">
    <source>
        <dbReference type="Proteomes" id="UP000076447"/>
    </source>
</evidence>
<evidence type="ECO:0000313" key="6">
    <source>
        <dbReference type="Proteomes" id="UP000093412"/>
    </source>
</evidence>
<keyword evidence="6" id="KW-1185">Reference proteome</keyword>
<dbReference type="PATRIC" id="fig|43678.3.peg.3035"/>
<evidence type="ECO:0000256" key="2">
    <source>
        <dbReference type="SAM" id="Phobius"/>
    </source>
</evidence>
<organism evidence="3 5">
    <name type="scientific">Oerskovia enterophila</name>
    <dbReference type="NCBI Taxonomy" id="43678"/>
    <lineage>
        <taxon>Bacteria</taxon>
        <taxon>Bacillati</taxon>
        <taxon>Actinomycetota</taxon>
        <taxon>Actinomycetes</taxon>
        <taxon>Micrococcales</taxon>
        <taxon>Cellulomonadaceae</taxon>
        <taxon>Oerskovia</taxon>
    </lineage>
</organism>
<dbReference type="EMBL" id="LRIE01000080">
    <property type="protein sequence ID" value="KZM34336.1"/>
    <property type="molecule type" value="Genomic_DNA"/>
</dbReference>
<dbReference type="Proteomes" id="UP000076447">
    <property type="component" value="Unassembled WGS sequence"/>
</dbReference>
<evidence type="ECO:0000256" key="1">
    <source>
        <dbReference type="SAM" id="MobiDB-lite"/>
    </source>
</evidence>
<dbReference type="RefSeq" id="WP_068627523.1">
    <property type="nucleotide sequence ID" value="NZ_LRIE01000080.1"/>
</dbReference>
<reference evidence="3 5" key="1">
    <citation type="submission" date="2016-01" db="EMBL/GenBank/DDBJ databases">
        <title>Genome sequence of Oerskovia enterophila VJag, an agar and cellulose degrading bacterium.</title>
        <authorList>
            <person name="Poehlein A."/>
            <person name="Jag V."/>
            <person name="Bengelsdorf F."/>
            <person name="Duerre P."/>
            <person name="Daniel R."/>
        </authorList>
    </citation>
    <scope>NUCLEOTIDE SEQUENCE [LARGE SCALE GENOMIC DNA]</scope>
    <source>
        <strain evidence="3 5">VJag</strain>
    </source>
</reference>
<keyword evidence="2" id="KW-0812">Transmembrane</keyword>
<keyword evidence="2" id="KW-0472">Membrane</keyword>
<name>A0A163QMS4_9CELL</name>
<gene>
    <name evidence="4" type="ORF">OERS_37200</name>
    <name evidence="3" type="ORF">OJAG_29000</name>
</gene>
<evidence type="ECO:0000313" key="3">
    <source>
        <dbReference type="EMBL" id="KZM34336.1"/>
    </source>
</evidence>
<comment type="caution">
    <text evidence="3">The sequence shown here is derived from an EMBL/GenBank/DDBJ whole genome shotgun (WGS) entry which is preliminary data.</text>
</comment>
<sequence length="138" mass="14611">MPTTTDEQPPGQLPSAPRAPREVGWTWGSGPRPAQEPLVEVFSWIRSTLPPWDDGAPTPAAERPDVRPRASLTSTLCAAGVHGMVACRAAGRRAVLGARRRIARLASDHPLAADRLQRALAGALLVAGAALVWALSTR</sequence>
<dbReference type="EMBL" id="MAQA01000066">
    <property type="protein sequence ID" value="OCI29605.1"/>
    <property type="molecule type" value="Genomic_DNA"/>
</dbReference>
<feature type="region of interest" description="Disordered" evidence="1">
    <location>
        <begin position="1"/>
        <end position="34"/>
    </location>
</feature>
<dbReference type="AlphaFoldDB" id="A0A163QMS4"/>
<keyword evidence="2" id="KW-1133">Transmembrane helix</keyword>
<protein>
    <submittedName>
        <fullName evidence="3">Uncharacterized protein</fullName>
    </submittedName>
</protein>
<reference evidence="4 6" key="2">
    <citation type="submission" date="2016-06" db="EMBL/GenBank/DDBJ databases">
        <title>Genome sequence of Oerskovia enterophila DSM 43852.</title>
        <authorList>
            <person name="Poehlein A."/>
            <person name="Jag V."/>
            <person name="Bengelsdorf F.R."/>
            <person name="Daniel R."/>
            <person name="Duerre P."/>
        </authorList>
    </citation>
    <scope>NUCLEOTIDE SEQUENCE [LARGE SCALE GENOMIC DNA]</scope>
    <source>
        <strain evidence="4 6">DSM 43852</strain>
    </source>
</reference>